<dbReference type="Gene3D" id="3.10.350.10">
    <property type="entry name" value="LysM domain"/>
    <property type="match status" value="1"/>
</dbReference>
<keyword evidence="6" id="KW-1185">Reference proteome</keyword>
<keyword evidence="3" id="KW-0732">Signal</keyword>
<feature type="region of interest" description="Disordered" evidence="1">
    <location>
        <begin position="181"/>
        <end position="214"/>
    </location>
</feature>
<dbReference type="RefSeq" id="WP_201937278.1">
    <property type="nucleotide sequence ID" value="NZ_JAERSG010000004.1"/>
</dbReference>
<feature type="signal peptide" evidence="3">
    <location>
        <begin position="1"/>
        <end position="24"/>
    </location>
</feature>
<accession>A0ABS1LA75</accession>
<dbReference type="Proteomes" id="UP000636918">
    <property type="component" value="Unassembled WGS sequence"/>
</dbReference>
<comment type="caution">
    <text evidence="5">The sequence shown here is derived from an EMBL/GenBank/DDBJ whole genome shotgun (WGS) entry which is preliminary data.</text>
</comment>
<dbReference type="CDD" id="cd00118">
    <property type="entry name" value="LysM"/>
    <property type="match status" value="1"/>
</dbReference>
<dbReference type="EMBL" id="JAERSG010000004">
    <property type="protein sequence ID" value="MBL0748571.1"/>
    <property type="molecule type" value="Genomic_DNA"/>
</dbReference>
<dbReference type="PANTHER" id="PTHR34700">
    <property type="entry name" value="POTASSIUM BINDING PROTEIN KBP"/>
    <property type="match status" value="1"/>
</dbReference>
<evidence type="ECO:0000313" key="6">
    <source>
        <dbReference type="Proteomes" id="UP000636918"/>
    </source>
</evidence>
<keyword evidence="2" id="KW-0472">Membrane</keyword>
<evidence type="ECO:0000259" key="4">
    <source>
        <dbReference type="PROSITE" id="PS51782"/>
    </source>
</evidence>
<dbReference type="Pfam" id="PF01476">
    <property type="entry name" value="LysM"/>
    <property type="match status" value="1"/>
</dbReference>
<dbReference type="PROSITE" id="PS51782">
    <property type="entry name" value="LYSM"/>
    <property type="match status" value="1"/>
</dbReference>
<sequence>MSRVLASPLRPLAVWLTVSLAAVAACAAAAGAWTAARSASGPAAVTGLVVATCATVLSLALAWLWLVTTATVVDLLRGRTPSQGATRRLVLLACGVAVVVGTSAPAMATGGDGRELLAGLPLPQRAVAPVVHRATPARPVTTGTYVVRPGDSLSSIALAHPGAGSLDDRWRALWRANHDVVGDDPDLIHPGQALRLPGSTDHTTPSTHEDGDRP</sequence>
<name>A0ABS1LA75_9ACTN</name>
<feature type="chain" id="PRO_5046857470" evidence="3">
    <location>
        <begin position="25"/>
        <end position="214"/>
    </location>
</feature>
<evidence type="ECO:0000313" key="5">
    <source>
        <dbReference type="EMBL" id="MBL0748571.1"/>
    </source>
</evidence>
<dbReference type="InterPro" id="IPR018392">
    <property type="entry name" value="LysM"/>
</dbReference>
<feature type="domain" description="LysM" evidence="4">
    <location>
        <begin position="143"/>
        <end position="196"/>
    </location>
</feature>
<feature type="transmembrane region" description="Helical" evidence="2">
    <location>
        <begin position="89"/>
        <end position="108"/>
    </location>
</feature>
<dbReference type="InterPro" id="IPR036779">
    <property type="entry name" value="LysM_dom_sf"/>
</dbReference>
<dbReference type="InterPro" id="IPR052196">
    <property type="entry name" value="Bact_Kbp"/>
</dbReference>
<keyword evidence="2" id="KW-1133">Transmembrane helix</keyword>
<dbReference type="PROSITE" id="PS51257">
    <property type="entry name" value="PROKAR_LIPOPROTEIN"/>
    <property type="match status" value="1"/>
</dbReference>
<keyword evidence="2" id="KW-0812">Transmembrane</keyword>
<protein>
    <submittedName>
        <fullName evidence="5">LysM peptidoglycan-binding domain-containing protein</fullName>
    </submittedName>
</protein>
<dbReference type="SMART" id="SM00257">
    <property type="entry name" value="LysM"/>
    <property type="match status" value="1"/>
</dbReference>
<reference evidence="5 6" key="1">
    <citation type="submission" date="2021-01" db="EMBL/GenBank/DDBJ databases">
        <title>Genome seq and assembly of Nocardiodes sp. G10.</title>
        <authorList>
            <person name="Chhetri G."/>
        </authorList>
    </citation>
    <scope>NUCLEOTIDE SEQUENCE [LARGE SCALE GENOMIC DNA]</scope>
    <source>
        <strain evidence="5 6">G10</strain>
    </source>
</reference>
<evidence type="ECO:0000256" key="2">
    <source>
        <dbReference type="SAM" id="Phobius"/>
    </source>
</evidence>
<evidence type="ECO:0000256" key="1">
    <source>
        <dbReference type="SAM" id="MobiDB-lite"/>
    </source>
</evidence>
<dbReference type="SUPFAM" id="SSF54106">
    <property type="entry name" value="LysM domain"/>
    <property type="match status" value="1"/>
</dbReference>
<feature type="transmembrane region" description="Helical" evidence="2">
    <location>
        <begin position="48"/>
        <end position="68"/>
    </location>
</feature>
<gene>
    <name evidence="5" type="ORF">JI751_13210</name>
</gene>
<organism evidence="5 6">
    <name type="scientific">Nocardioides baculatus</name>
    <dbReference type="NCBI Taxonomy" id="2801337"/>
    <lineage>
        <taxon>Bacteria</taxon>
        <taxon>Bacillati</taxon>
        <taxon>Actinomycetota</taxon>
        <taxon>Actinomycetes</taxon>
        <taxon>Propionibacteriales</taxon>
        <taxon>Nocardioidaceae</taxon>
        <taxon>Nocardioides</taxon>
    </lineage>
</organism>
<dbReference type="PANTHER" id="PTHR34700:SF4">
    <property type="entry name" value="PHAGE-LIKE ELEMENT PBSX PROTEIN XKDP"/>
    <property type="match status" value="1"/>
</dbReference>
<proteinExistence type="predicted"/>
<evidence type="ECO:0000256" key="3">
    <source>
        <dbReference type="SAM" id="SignalP"/>
    </source>
</evidence>